<organism evidence="1 2">
    <name type="scientific">Paraglaciecola aquimarina</name>
    <dbReference type="NCBI Taxonomy" id="1235557"/>
    <lineage>
        <taxon>Bacteria</taxon>
        <taxon>Pseudomonadati</taxon>
        <taxon>Pseudomonadota</taxon>
        <taxon>Gammaproteobacteria</taxon>
        <taxon>Alteromonadales</taxon>
        <taxon>Alteromonadaceae</taxon>
        <taxon>Paraglaciecola</taxon>
    </lineage>
</organism>
<accession>A0ABU3T2B1</accession>
<protein>
    <submittedName>
        <fullName evidence="1">Uncharacterized protein</fullName>
    </submittedName>
</protein>
<evidence type="ECO:0000313" key="2">
    <source>
        <dbReference type="Proteomes" id="UP001247805"/>
    </source>
</evidence>
<dbReference type="Proteomes" id="UP001247805">
    <property type="component" value="Unassembled WGS sequence"/>
</dbReference>
<name>A0ABU3T2B1_9ALTE</name>
<reference evidence="1 2" key="1">
    <citation type="submission" date="2023-10" db="EMBL/GenBank/DDBJ databases">
        <title>Glaciecola aquimarina strain GGW-M5 nov., isolated from a coastal seawater.</title>
        <authorList>
            <person name="Bayburt H."/>
            <person name="Kim J.M."/>
            <person name="Choi B.J."/>
            <person name="Jeon C.O."/>
        </authorList>
    </citation>
    <scope>NUCLEOTIDE SEQUENCE [LARGE SCALE GENOMIC DNA]</scope>
    <source>
        <strain evidence="1 2">KCTC 32108</strain>
    </source>
</reference>
<keyword evidence="2" id="KW-1185">Reference proteome</keyword>
<evidence type="ECO:0000313" key="1">
    <source>
        <dbReference type="EMBL" id="MDU0356400.1"/>
    </source>
</evidence>
<comment type="caution">
    <text evidence="1">The sequence shown here is derived from an EMBL/GenBank/DDBJ whole genome shotgun (WGS) entry which is preliminary data.</text>
</comment>
<gene>
    <name evidence="1" type="ORF">RS130_23130</name>
</gene>
<proteinExistence type="predicted"/>
<dbReference type="RefSeq" id="WP_316027885.1">
    <property type="nucleotide sequence ID" value="NZ_JAWDIO010000002.1"/>
</dbReference>
<sequence length="88" mass="9944">MQTDSIRLYMGDDYLHMQFDKSEFAISATRIGVLAVMLEFIVNIEPAQLAHIEQSLIGASTDAIKQLSSRLQKLIYSYLKQHIPEAST</sequence>
<dbReference type="EMBL" id="JAWDIO010000002">
    <property type="protein sequence ID" value="MDU0356400.1"/>
    <property type="molecule type" value="Genomic_DNA"/>
</dbReference>